<sequence length="586" mass="68263">MSKIKKLYESYESEAYLYVQPTISSLIPDFILIDKKKGISILEVKDWSLSYIKDVNKRRAILSDREDDNPVNKTKQYFNICNGIISDNNKIYDLNDFLYANTVLTNMSGEDLQGDKIKSAFNIEPVKILSKDILSKLTITDMFSNVECEINEDEMIDIRTSLFPEIKIVKENNEEEESLDDVSIYSLDEKQENYSRKFPYGPYMITGVPGSGKTQILIARAIHLIKENPRWKIQIVTYNLSLANKIESILNEIAKDYSNSFILKDIEIQNIGVSTFHKLAMRESRERMPCKLSAKEKHTWFDETLPNLALEKCKPTYDAILIDEYQDFQDDWIKVCVKLCKKYKYKNYSGKEVEGVNIFMAGDRLQSIYNSKEHSWSKLGINMQGRSNFLKTCYRAGRENSFLALKFLQQNEYLREEVKRFYKENEDIILDNTNEIKSTIDFIEGEYEEIINCVNSLIRSKTYSYNDILIICNYKNQCEKIKNMLPSNIRINTRFIKEADKEDMDTCLLTSTYYSSKGLEGKIVILVDVDFFSGNLDNKKEIMDRKLLYVGMTRASEKLIIHGKNFYKNSFAKDIKNIYESSVEFG</sequence>
<proteinExistence type="predicted"/>
<feature type="domain" description="UvrD-like helicase ATP-binding" evidence="5">
    <location>
        <begin position="309"/>
        <end position="370"/>
    </location>
</feature>
<dbReference type="Gene3D" id="3.40.50.300">
    <property type="entry name" value="P-loop containing nucleotide triphosphate hydrolases"/>
    <property type="match status" value="2"/>
</dbReference>
<keyword evidence="3" id="KW-0347">Helicase</keyword>
<keyword evidence="8" id="KW-1185">Reference proteome</keyword>
<accession>A0A9X2MD44</accession>
<gene>
    <name evidence="7" type="ORF">NSA58_17530</name>
</gene>
<protein>
    <submittedName>
        <fullName evidence="7">UvrD-helicase domain-containing protein</fullName>
    </submittedName>
</protein>
<evidence type="ECO:0000259" key="5">
    <source>
        <dbReference type="Pfam" id="PF00580"/>
    </source>
</evidence>
<evidence type="ECO:0000313" key="8">
    <source>
        <dbReference type="Proteomes" id="UP001140817"/>
    </source>
</evidence>
<dbReference type="Proteomes" id="UP001140817">
    <property type="component" value="Unassembled WGS sequence"/>
</dbReference>
<dbReference type="EMBL" id="JANKBY010000345">
    <property type="protein sequence ID" value="MCR1824583.1"/>
    <property type="molecule type" value="Genomic_DNA"/>
</dbReference>
<dbReference type="GO" id="GO:0005524">
    <property type="term" value="F:ATP binding"/>
    <property type="evidence" value="ECO:0007669"/>
    <property type="project" value="UniProtKB-KW"/>
</dbReference>
<dbReference type="Pfam" id="PF00580">
    <property type="entry name" value="UvrD-helicase"/>
    <property type="match status" value="2"/>
</dbReference>
<evidence type="ECO:0000313" key="7">
    <source>
        <dbReference type="EMBL" id="MCR1824583.1"/>
    </source>
</evidence>
<dbReference type="GO" id="GO:0016787">
    <property type="term" value="F:hydrolase activity"/>
    <property type="evidence" value="ECO:0007669"/>
    <property type="project" value="UniProtKB-KW"/>
</dbReference>
<evidence type="ECO:0000256" key="3">
    <source>
        <dbReference type="ARBA" id="ARBA00022806"/>
    </source>
</evidence>
<keyword evidence="2" id="KW-0378">Hydrolase</keyword>
<keyword evidence="1" id="KW-0547">Nucleotide-binding</keyword>
<evidence type="ECO:0000259" key="6">
    <source>
        <dbReference type="Pfam" id="PF13538"/>
    </source>
</evidence>
<dbReference type="SUPFAM" id="SSF52540">
    <property type="entry name" value="P-loop containing nucleoside triphosphate hydrolases"/>
    <property type="match status" value="1"/>
</dbReference>
<organism evidence="7 8">
    <name type="scientific">Terrisporobacter muris</name>
    <dbReference type="NCBI Taxonomy" id="2963284"/>
    <lineage>
        <taxon>Bacteria</taxon>
        <taxon>Bacillati</taxon>
        <taxon>Bacillota</taxon>
        <taxon>Clostridia</taxon>
        <taxon>Peptostreptococcales</taxon>
        <taxon>Peptostreptococcaceae</taxon>
        <taxon>Terrisporobacter</taxon>
    </lineage>
</organism>
<name>A0A9X2MD44_9FIRM</name>
<dbReference type="Pfam" id="PF13538">
    <property type="entry name" value="UvrD_C_2"/>
    <property type="match status" value="1"/>
</dbReference>
<dbReference type="GO" id="GO:0003678">
    <property type="term" value="F:DNA helicase activity"/>
    <property type="evidence" value="ECO:0007669"/>
    <property type="project" value="InterPro"/>
</dbReference>
<dbReference type="InterPro" id="IPR027417">
    <property type="entry name" value="P-loop_NTPase"/>
</dbReference>
<feature type="domain" description="UvrD-like helicase ATP-binding" evidence="5">
    <location>
        <begin position="188"/>
        <end position="301"/>
    </location>
</feature>
<dbReference type="InterPro" id="IPR000212">
    <property type="entry name" value="DNA_helicase_UvrD/REP"/>
</dbReference>
<dbReference type="InterPro" id="IPR014016">
    <property type="entry name" value="UvrD-like_ATP-bd"/>
</dbReference>
<dbReference type="PANTHER" id="PTHR11070">
    <property type="entry name" value="UVRD / RECB / PCRA DNA HELICASE FAMILY MEMBER"/>
    <property type="match status" value="1"/>
</dbReference>
<dbReference type="RefSeq" id="WP_257560745.1">
    <property type="nucleotide sequence ID" value="NZ_JANKBY010000345.1"/>
</dbReference>
<comment type="caution">
    <text evidence="7">The sequence shown here is derived from an EMBL/GenBank/DDBJ whole genome shotgun (WGS) entry which is preliminary data.</text>
</comment>
<feature type="domain" description="UvrD-like helicase C-terminal" evidence="6">
    <location>
        <begin position="511"/>
        <end position="561"/>
    </location>
</feature>
<evidence type="ECO:0000256" key="1">
    <source>
        <dbReference type="ARBA" id="ARBA00022741"/>
    </source>
</evidence>
<reference evidence="7" key="1">
    <citation type="submission" date="2022-07" db="EMBL/GenBank/DDBJ databases">
        <title>Enhanced cultured diversity of the mouse gut microbiota enables custom-made synthetic communities.</title>
        <authorList>
            <person name="Afrizal A."/>
        </authorList>
    </citation>
    <scope>NUCLEOTIDE SEQUENCE</scope>
    <source>
        <strain evidence="7">DSM 29186</strain>
    </source>
</reference>
<evidence type="ECO:0000256" key="2">
    <source>
        <dbReference type="ARBA" id="ARBA00022801"/>
    </source>
</evidence>
<keyword evidence="4" id="KW-0067">ATP-binding</keyword>
<evidence type="ECO:0000256" key="4">
    <source>
        <dbReference type="ARBA" id="ARBA00022840"/>
    </source>
</evidence>
<dbReference type="InterPro" id="IPR027785">
    <property type="entry name" value="UvrD-like_helicase_C"/>
</dbReference>
<dbReference type="AlphaFoldDB" id="A0A9X2MD44"/>
<dbReference type="GO" id="GO:0003677">
    <property type="term" value="F:DNA binding"/>
    <property type="evidence" value="ECO:0007669"/>
    <property type="project" value="InterPro"/>
</dbReference>